<dbReference type="RefSeq" id="WP_338685309.1">
    <property type="nucleotide sequence ID" value="NZ_AP024702.1"/>
</dbReference>
<dbReference type="Proteomes" id="UP001374893">
    <property type="component" value="Chromosome"/>
</dbReference>
<keyword evidence="4" id="KW-1185">Reference proteome</keyword>
<dbReference type="CDD" id="cd07129">
    <property type="entry name" value="ALDH_KGSADH"/>
    <property type="match status" value="1"/>
</dbReference>
<dbReference type="Gene3D" id="3.40.605.10">
    <property type="entry name" value="Aldehyde Dehydrogenase, Chain A, domain 1"/>
    <property type="match status" value="1"/>
</dbReference>
<evidence type="ECO:0000313" key="3">
    <source>
        <dbReference type="EMBL" id="BCX48905.1"/>
    </source>
</evidence>
<dbReference type="InterPro" id="IPR016161">
    <property type="entry name" value="Ald_DH/histidinol_DH"/>
</dbReference>
<keyword evidence="1" id="KW-0560">Oxidoreductase</keyword>
<feature type="domain" description="Aldehyde dehydrogenase" evidence="2">
    <location>
        <begin position="22"/>
        <end position="331"/>
    </location>
</feature>
<evidence type="ECO:0000256" key="1">
    <source>
        <dbReference type="ARBA" id="ARBA00023002"/>
    </source>
</evidence>
<dbReference type="EMBL" id="AP024702">
    <property type="protein sequence ID" value="BCX48905.1"/>
    <property type="molecule type" value="Genomic_DNA"/>
</dbReference>
<dbReference type="Gene3D" id="3.40.309.10">
    <property type="entry name" value="Aldehyde Dehydrogenase, Chain A, domain 2"/>
    <property type="match status" value="1"/>
</dbReference>
<proteinExistence type="predicted"/>
<accession>A0ABN6HBZ6</accession>
<protein>
    <submittedName>
        <fullName evidence="3">2,5-dioxovalerate dehydrogenase</fullName>
    </submittedName>
</protein>
<dbReference type="PANTHER" id="PTHR43353:SF3">
    <property type="entry name" value="ALDEHYDE DEHYDROGENASE-RELATED"/>
    <property type="match status" value="1"/>
</dbReference>
<dbReference type="InterPro" id="IPR044151">
    <property type="entry name" value="ALDH_KGSADH"/>
</dbReference>
<evidence type="ECO:0000259" key="2">
    <source>
        <dbReference type="Pfam" id="PF00171"/>
    </source>
</evidence>
<dbReference type="PANTHER" id="PTHR43353">
    <property type="entry name" value="SUCCINATE-SEMIALDEHYDE DEHYDROGENASE, MITOCHONDRIAL"/>
    <property type="match status" value="1"/>
</dbReference>
<dbReference type="InterPro" id="IPR016162">
    <property type="entry name" value="Ald_DH_N"/>
</dbReference>
<organism evidence="3 4">
    <name type="scientific">Haloferula helveola</name>
    <dbReference type="NCBI Taxonomy" id="490095"/>
    <lineage>
        <taxon>Bacteria</taxon>
        <taxon>Pseudomonadati</taxon>
        <taxon>Verrucomicrobiota</taxon>
        <taxon>Verrucomicrobiia</taxon>
        <taxon>Verrucomicrobiales</taxon>
        <taxon>Verrucomicrobiaceae</taxon>
        <taxon>Haloferula</taxon>
    </lineage>
</organism>
<dbReference type="InterPro" id="IPR015590">
    <property type="entry name" value="Aldehyde_DH_dom"/>
</dbReference>
<evidence type="ECO:0000313" key="4">
    <source>
        <dbReference type="Proteomes" id="UP001374893"/>
    </source>
</evidence>
<reference evidence="3 4" key="1">
    <citation type="submission" date="2021-06" db="EMBL/GenBank/DDBJ databases">
        <title>Complete genome of Haloferula helveola possessing various polysaccharide degrading enzymes.</title>
        <authorList>
            <person name="Takami H."/>
            <person name="Huang C."/>
            <person name="Hamasaki K."/>
        </authorList>
    </citation>
    <scope>NUCLEOTIDE SEQUENCE [LARGE SCALE GENOMIC DNA]</scope>
    <source>
        <strain evidence="3 4">CN-1</strain>
    </source>
</reference>
<dbReference type="Pfam" id="PF00171">
    <property type="entry name" value="Aldedh"/>
    <property type="match status" value="1"/>
</dbReference>
<name>A0ABN6HBZ6_9BACT</name>
<dbReference type="InterPro" id="IPR050740">
    <property type="entry name" value="Aldehyde_DH_Superfamily"/>
</dbReference>
<sequence>MSTQLLGTSIIGFTRSTGTESSGQAVNPASGQKLDPVYVAPTLDEVDQAIALAGQAFPEYSTLPAAKRAEFLRKIADEIDAVVDDIAERGPLETGLPEPRMRGETARTTGQLRLFASLIEEGSWVDARIEFAQPDRQPLPKPDLRSMLRPLGPVAVFCASNFPLAFSVAGGDTAAALAAGCPVLVKAHSSHPGVAEIVGNCVLRAAQATGMPEGVFSLLYGSGREVGMALVKDPVVQAVGFTGSRSGGLALMEAAANRPQPIPVYAEMSSVNPVVLLPGAVEERGEALAEGLFGSLTLGAGQFCTNPGLIFLPDGCGDAFLAKLRELVETAPSAVMLNHGICQAFKEATADFADTPGVTTVAHAFTKQVEERAVPVVFTVNVRRFLEDAELHGEMFGPGTLIVRGSLEEIEATIPELEGQLTATVHGTDDELASSASLISALERRAGRLIINGFPTGVEVCHSMVHGGPFPATSDGRSTSVGTMAINRFCRPVSWQGFPQGLLPEELRDGNPLGISRMEDGKRV</sequence>
<dbReference type="InterPro" id="IPR016163">
    <property type="entry name" value="Ald_DH_C"/>
</dbReference>
<gene>
    <name evidence="3" type="ORF">HAHE_28130</name>
</gene>
<dbReference type="SUPFAM" id="SSF53720">
    <property type="entry name" value="ALDH-like"/>
    <property type="match status" value="1"/>
</dbReference>